<sequence>MSEDLYLEQLKLGPMENFIYILGSKSTREVTLIDPAWEIDLLFKHLEENDLKLSSILVTHYHPDHIGGGMMGQSIPGIAEIMAKQPVKIYVNKHEAEGVKKVTGVSDSDLQLVDSGDHLQIGENDIEFLHTPGHTPGSQCFSVNKNLVSGDTLFINGCGRVDLPGSDSDQMYHSLQHLCSLPDDTILYPGHHYSEEKSASLAETKSQNVYLNISDIDRWRQIMG</sequence>
<protein>
    <recommendedName>
        <fullName evidence="5">Metallo-beta-lactamase domain-containing protein</fullName>
    </recommendedName>
</protein>
<dbReference type="InterPro" id="IPR051453">
    <property type="entry name" value="MBL_Glyoxalase_II"/>
</dbReference>
<name>A0A381QB86_9ZZZZ</name>
<dbReference type="Gene3D" id="3.60.15.10">
    <property type="entry name" value="Ribonuclease Z/Hydroxyacylglutathione hydrolase-like"/>
    <property type="match status" value="1"/>
</dbReference>
<gene>
    <name evidence="6" type="ORF">METZ01_LOCUS29092</name>
</gene>
<feature type="domain" description="Metallo-beta-lactamase" evidence="5">
    <location>
        <begin position="16"/>
        <end position="191"/>
    </location>
</feature>
<proteinExistence type="predicted"/>
<evidence type="ECO:0000256" key="4">
    <source>
        <dbReference type="ARBA" id="ARBA00022833"/>
    </source>
</evidence>
<accession>A0A381QB86</accession>
<keyword evidence="3" id="KW-0378">Hydrolase</keyword>
<keyword evidence="2" id="KW-0479">Metal-binding</keyword>
<dbReference type="EMBL" id="UINC01001271">
    <property type="protein sequence ID" value="SUZ76238.1"/>
    <property type="molecule type" value="Genomic_DNA"/>
</dbReference>
<evidence type="ECO:0000256" key="3">
    <source>
        <dbReference type="ARBA" id="ARBA00022801"/>
    </source>
</evidence>
<evidence type="ECO:0000256" key="1">
    <source>
        <dbReference type="ARBA" id="ARBA00001947"/>
    </source>
</evidence>
<organism evidence="6">
    <name type="scientific">marine metagenome</name>
    <dbReference type="NCBI Taxonomy" id="408172"/>
    <lineage>
        <taxon>unclassified sequences</taxon>
        <taxon>metagenomes</taxon>
        <taxon>ecological metagenomes</taxon>
    </lineage>
</organism>
<dbReference type="Pfam" id="PF00753">
    <property type="entry name" value="Lactamase_B"/>
    <property type="match status" value="1"/>
</dbReference>
<dbReference type="PANTHER" id="PTHR46233">
    <property type="entry name" value="HYDROXYACYLGLUTATHIONE HYDROLASE GLOC"/>
    <property type="match status" value="1"/>
</dbReference>
<dbReference type="InterPro" id="IPR036866">
    <property type="entry name" value="RibonucZ/Hydroxyglut_hydro"/>
</dbReference>
<dbReference type="AlphaFoldDB" id="A0A381QB86"/>
<dbReference type="SMART" id="SM00849">
    <property type="entry name" value="Lactamase_B"/>
    <property type="match status" value="1"/>
</dbReference>
<comment type="cofactor">
    <cofactor evidence="1">
        <name>Zn(2+)</name>
        <dbReference type="ChEBI" id="CHEBI:29105"/>
    </cofactor>
</comment>
<dbReference type="CDD" id="cd16275">
    <property type="entry name" value="BaeB-like_MBL-fold"/>
    <property type="match status" value="1"/>
</dbReference>
<keyword evidence="4" id="KW-0862">Zinc</keyword>
<evidence type="ECO:0000256" key="2">
    <source>
        <dbReference type="ARBA" id="ARBA00022723"/>
    </source>
</evidence>
<dbReference type="GO" id="GO:0046872">
    <property type="term" value="F:metal ion binding"/>
    <property type="evidence" value="ECO:0007669"/>
    <property type="project" value="UniProtKB-KW"/>
</dbReference>
<dbReference type="GO" id="GO:0016787">
    <property type="term" value="F:hydrolase activity"/>
    <property type="evidence" value="ECO:0007669"/>
    <property type="project" value="UniProtKB-KW"/>
</dbReference>
<dbReference type="PANTHER" id="PTHR46233:SF3">
    <property type="entry name" value="HYDROXYACYLGLUTATHIONE HYDROLASE GLOC"/>
    <property type="match status" value="1"/>
</dbReference>
<dbReference type="SUPFAM" id="SSF56281">
    <property type="entry name" value="Metallo-hydrolase/oxidoreductase"/>
    <property type="match status" value="1"/>
</dbReference>
<dbReference type="InterPro" id="IPR001279">
    <property type="entry name" value="Metallo-B-lactamas"/>
</dbReference>
<evidence type="ECO:0000259" key="5">
    <source>
        <dbReference type="SMART" id="SM00849"/>
    </source>
</evidence>
<evidence type="ECO:0000313" key="6">
    <source>
        <dbReference type="EMBL" id="SUZ76238.1"/>
    </source>
</evidence>
<reference evidence="6" key="1">
    <citation type="submission" date="2018-05" db="EMBL/GenBank/DDBJ databases">
        <authorList>
            <person name="Lanie J.A."/>
            <person name="Ng W.-L."/>
            <person name="Kazmierczak K.M."/>
            <person name="Andrzejewski T.M."/>
            <person name="Davidsen T.M."/>
            <person name="Wayne K.J."/>
            <person name="Tettelin H."/>
            <person name="Glass J.I."/>
            <person name="Rusch D."/>
            <person name="Podicherti R."/>
            <person name="Tsui H.-C.T."/>
            <person name="Winkler M.E."/>
        </authorList>
    </citation>
    <scope>NUCLEOTIDE SEQUENCE</scope>
</reference>